<accession>A0A7X4K7D2</accession>
<name>A0A7X4K7D2_9SPHN</name>
<proteinExistence type="predicted"/>
<evidence type="ECO:0000313" key="3">
    <source>
        <dbReference type="Proteomes" id="UP000465810"/>
    </source>
</evidence>
<feature type="chain" id="PRO_5030937056" description="MipA/OmpV family protein" evidence="1">
    <location>
        <begin position="26"/>
        <end position="252"/>
    </location>
</feature>
<reference evidence="2 3" key="1">
    <citation type="submission" date="2019-12" db="EMBL/GenBank/DDBJ databases">
        <authorList>
            <person name="Feng G."/>
            <person name="Zhu H."/>
        </authorList>
    </citation>
    <scope>NUCLEOTIDE SEQUENCE [LARGE SCALE GENOMIC DNA]</scope>
    <source>
        <strain evidence="2 3">FGD1</strain>
    </source>
</reference>
<comment type="caution">
    <text evidence="2">The sequence shown here is derived from an EMBL/GenBank/DDBJ whole genome shotgun (WGS) entry which is preliminary data.</text>
</comment>
<sequence length="252" mass="26219">MTRPFRTTGACCGAILLATAWVAPAAAQSAPSISFEAETDHRERGLGWSDGKAALGIGATVPVTYDLALDMDAVTLRESARHGGADIGVGIAPRYSMQAAGWEFDVGVRGNLFIGRSGTSYVEVTGQVSRTLGLAQLSVGAAFAPSQDAIGGSNLYVDARLSAGIPGTPLTLYGGVGHTSGSTKDGDPRSARLRPGGDYLDHHLGAEYAESSFAAGVRYSGTSIGASEVDRSSPWTDRHYGSRLVAYFRFTP</sequence>
<dbReference type="AlphaFoldDB" id="A0A7X4K7D2"/>
<keyword evidence="3" id="KW-1185">Reference proteome</keyword>
<dbReference type="Proteomes" id="UP000465810">
    <property type="component" value="Unassembled WGS sequence"/>
</dbReference>
<feature type="signal peptide" evidence="1">
    <location>
        <begin position="1"/>
        <end position="25"/>
    </location>
</feature>
<evidence type="ECO:0008006" key="4">
    <source>
        <dbReference type="Google" id="ProtNLM"/>
    </source>
</evidence>
<dbReference type="Pfam" id="PF09694">
    <property type="entry name" value="Gcw_chp"/>
    <property type="match status" value="1"/>
</dbReference>
<dbReference type="InterPro" id="IPR010239">
    <property type="entry name" value="CHP02001"/>
</dbReference>
<keyword evidence="1" id="KW-0732">Signal</keyword>
<dbReference type="RefSeq" id="WP_160986597.1">
    <property type="nucleotide sequence ID" value="NZ_WVTD01000011.1"/>
</dbReference>
<organism evidence="2 3">
    <name type="scientific">Novosphingobium silvae</name>
    <dbReference type="NCBI Taxonomy" id="2692619"/>
    <lineage>
        <taxon>Bacteria</taxon>
        <taxon>Pseudomonadati</taxon>
        <taxon>Pseudomonadota</taxon>
        <taxon>Alphaproteobacteria</taxon>
        <taxon>Sphingomonadales</taxon>
        <taxon>Sphingomonadaceae</taxon>
        <taxon>Novosphingobium</taxon>
    </lineage>
</organism>
<gene>
    <name evidence="2" type="ORF">GR702_14430</name>
</gene>
<protein>
    <recommendedName>
        <fullName evidence="4">MipA/OmpV family protein</fullName>
    </recommendedName>
</protein>
<dbReference type="EMBL" id="WVTD01000011">
    <property type="protein sequence ID" value="MYL98961.1"/>
    <property type="molecule type" value="Genomic_DNA"/>
</dbReference>
<evidence type="ECO:0000313" key="2">
    <source>
        <dbReference type="EMBL" id="MYL98961.1"/>
    </source>
</evidence>
<evidence type="ECO:0000256" key="1">
    <source>
        <dbReference type="SAM" id="SignalP"/>
    </source>
</evidence>